<dbReference type="PIRSF" id="PIRSF009320">
    <property type="entry name" value="Nuc_binding_HP_1000"/>
    <property type="match status" value="1"/>
</dbReference>
<dbReference type="SUPFAM" id="SSF52540">
    <property type="entry name" value="P-loop containing nucleoside triphosphate hydrolases"/>
    <property type="match status" value="1"/>
</dbReference>
<protein>
    <recommendedName>
        <fullName evidence="1">CobQ/CobB/MinD/ParA nucleotide binding domain-containing protein</fullName>
    </recommendedName>
</protein>
<accession>A0A191ZGR1</accession>
<feature type="domain" description="CobQ/CobB/MinD/ParA nucleotide binding" evidence="1">
    <location>
        <begin position="11"/>
        <end position="191"/>
    </location>
</feature>
<evidence type="ECO:0000313" key="2">
    <source>
        <dbReference type="EMBL" id="ANJ67050.1"/>
    </source>
</evidence>
<evidence type="ECO:0000313" key="3">
    <source>
        <dbReference type="Proteomes" id="UP000078596"/>
    </source>
</evidence>
<dbReference type="PANTHER" id="PTHR13696">
    <property type="entry name" value="P-LOOP CONTAINING NUCLEOSIDE TRIPHOSPHATE HYDROLASE"/>
    <property type="match status" value="1"/>
</dbReference>
<dbReference type="InterPro" id="IPR050678">
    <property type="entry name" value="DNA_Partitioning_ATPase"/>
</dbReference>
<dbReference type="RefSeq" id="WP_066099412.1">
    <property type="nucleotide sequence ID" value="NZ_CP016027.1"/>
</dbReference>
<dbReference type="CDD" id="cd02042">
    <property type="entry name" value="ParAB_family"/>
    <property type="match status" value="1"/>
</dbReference>
<reference evidence="2 3" key="1">
    <citation type="submission" date="2016-06" db="EMBL/GenBank/DDBJ databases">
        <title>Insight into the functional genes involving in sulfur oxidation in Pearl River water.</title>
        <authorList>
            <person name="Luo J."/>
            <person name="Tan X."/>
            <person name="Lin W."/>
        </authorList>
    </citation>
    <scope>NUCLEOTIDE SEQUENCE [LARGE SCALE GENOMIC DNA]</scope>
    <source>
        <strain evidence="2 3">LS2</strain>
    </source>
</reference>
<organism evidence="2 3">
    <name type="scientific">Halothiobacillus diazotrophicus</name>
    <dbReference type="NCBI Taxonomy" id="1860122"/>
    <lineage>
        <taxon>Bacteria</taxon>
        <taxon>Pseudomonadati</taxon>
        <taxon>Pseudomonadota</taxon>
        <taxon>Gammaproteobacteria</taxon>
        <taxon>Chromatiales</taxon>
        <taxon>Halothiobacillaceae</taxon>
        <taxon>Halothiobacillus</taxon>
    </lineage>
</organism>
<gene>
    <name evidence="2" type="ORF">A9404_06330</name>
</gene>
<dbReference type="AlphaFoldDB" id="A0A191ZGR1"/>
<dbReference type="KEGG" id="haz:A9404_06330"/>
<evidence type="ECO:0000259" key="1">
    <source>
        <dbReference type="Pfam" id="PF01656"/>
    </source>
</evidence>
<dbReference type="EMBL" id="CP016027">
    <property type="protein sequence ID" value="ANJ67050.1"/>
    <property type="molecule type" value="Genomic_DNA"/>
</dbReference>
<name>A0A191ZGR1_9GAMM</name>
<dbReference type="InterPro" id="IPR002586">
    <property type="entry name" value="CobQ/CobB/MinD/ParA_Nub-bd_dom"/>
</dbReference>
<dbReference type="STRING" id="1860122.A9404_06330"/>
<dbReference type="NCBIfam" id="NF041546">
    <property type="entry name" value="ParA_partition"/>
    <property type="match status" value="1"/>
</dbReference>
<dbReference type="PANTHER" id="PTHR13696:SF96">
    <property type="entry name" value="COBQ_COBB_MIND_PARA NUCLEOTIDE BINDING DOMAIN-CONTAINING PROTEIN"/>
    <property type="match status" value="1"/>
</dbReference>
<dbReference type="InterPro" id="IPR048089">
    <property type="entry name" value="McdA"/>
</dbReference>
<sequence length="218" mass="23396">MARAQAPAFSIAIANLKGGCGKTTISTNLSAGLARRGSVGLVDADPQGALKHWVDWGSREADDAVPTLYAEHADPVENLKVAQPHHEYVVVDCPPSLDMAITRQLMAACDFVLVPVLPSPLDLWASAQTIDVIRSAREERPSLKAALVLNQTEPRSAMSRAMKTAIERLGVPVLSTSVRRRAVYRNAVVEGVSVFQLGGRGQSAANEINQIIQEVIPK</sequence>
<keyword evidence="3" id="KW-1185">Reference proteome</keyword>
<dbReference type="Pfam" id="PF01656">
    <property type="entry name" value="CbiA"/>
    <property type="match status" value="1"/>
</dbReference>
<dbReference type="InterPro" id="IPR027417">
    <property type="entry name" value="P-loop_NTPase"/>
</dbReference>
<proteinExistence type="predicted"/>
<dbReference type="Proteomes" id="UP000078596">
    <property type="component" value="Chromosome"/>
</dbReference>
<dbReference type="Gene3D" id="3.40.50.300">
    <property type="entry name" value="P-loop containing nucleotide triphosphate hydrolases"/>
    <property type="match status" value="1"/>
</dbReference>